<proteinExistence type="predicted"/>
<dbReference type="WBParaSite" id="snap_masked-unitig_34604-processed-gene-0.0-mRNA-1">
    <property type="protein sequence ID" value="snap_masked-unitig_34604-processed-gene-0.0-mRNA-1"/>
    <property type="gene ID" value="snap_masked-unitig_34604-processed-gene-0.0"/>
</dbReference>
<feature type="region of interest" description="Disordered" evidence="1">
    <location>
        <begin position="66"/>
        <end position="124"/>
    </location>
</feature>
<dbReference type="Proteomes" id="UP000095280">
    <property type="component" value="Unplaced"/>
</dbReference>
<dbReference type="AlphaFoldDB" id="A0A1I8JQ76"/>
<protein>
    <submittedName>
        <fullName evidence="3">Protein kinase domain-containing protein</fullName>
    </submittedName>
</protein>
<evidence type="ECO:0000256" key="1">
    <source>
        <dbReference type="SAM" id="MobiDB-lite"/>
    </source>
</evidence>
<sequence>MPRFFTGWLPGRLHTERMGRCVRRRIEDRRSGPPDANQRVRQPGYWRHALSSGVVIPAAALVLGARHSSSSSSCRRGESPPSADEMSKQRVRAPPLPPPPQPQQHQQPSPATSSSAGGGGKSRLHRAVCAAAPPSWAACWPNCRQIRASQPAKRPISTPPTSPKMNDADERHSRRRACRGRAMTKIPGFGGSMADLDADRILSIEAGRCARRRLFRVGAKPLRNVANTPAADALRLCPGGTGPSWPLPAPGRLELSDLPVESPALYKRPSSGSPMAAGVPRSSATDWPAARRATSCCLDSPSERRSLASRCLNDSAIGLWAQLVRKEAAPTCVRQIRLPAAADVDHVVAAASSKSRRLPRPPPPTFGSSAELTEAAPAAAADLPLVELDICDLMRHPFFLRPPRRRRLRGLASPTVAGGRRRFVGTLSPAGFRPAALACFQLRRAGVTRGANPLFQRHQGLAGQAHYASLFAEACDRWRPTLTGHNNLYSARPPAPSTARRISHRAPLTKPASISVGARVTALRFQRFTAIDSPLATAKATCPSLWRPAGGGGAESDKPYRVWRGTRALFRPAIRRLFNSVCTGGTGAEYRGERALWDTLFPVEKSVVAARFFRSGSAGRLHFAAYAPQRQLLLAGTAKRSACPARPCARRPLARFQVLASLECAFLPNRSL</sequence>
<keyword evidence="2" id="KW-1185">Reference proteome</keyword>
<name>A0A1I8JQ76_9PLAT</name>
<feature type="compositionally biased region" description="Low complexity" evidence="1">
    <location>
        <begin position="103"/>
        <end position="115"/>
    </location>
</feature>
<feature type="region of interest" description="Disordered" evidence="1">
    <location>
        <begin position="24"/>
        <end position="43"/>
    </location>
</feature>
<evidence type="ECO:0000313" key="3">
    <source>
        <dbReference type="WBParaSite" id="snap_masked-unitig_34604-processed-gene-0.0-mRNA-1"/>
    </source>
</evidence>
<evidence type="ECO:0000313" key="2">
    <source>
        <dbReference type="Proteomes" id="UP000095280"/>
    </source>
</evidence>
<feature type="region of interest" description="Disordered" evidence="1">
    <location>
        <begin position="149"/>
        <end position="176"/>
    </location>
</feature>
<organism evidence="2 3">
    <name type="scientific">Macrostomum lignano</name>
    <dbReference type="NCBI Taxonomy" id="282301"/>
    <lineage>
        <taxon>Eukaryota</taxon>
        <taxon>Metazoa</taxon>
        <taxon>Spiralia</taxon>
        <taxon>Lophotrochozoa</taxon>
        <taxon>Platyhelminthes</taxon>
        <taxon>Rhabditophora</taxon>
        <taxon>Macrostomorpha</taxon>
        <taxon>Macrostomida</taxon>
        <taxon>Macrostomidae</taxon>
        <taxon>Macrostomum</taxon>
    </lineage>
</organism>
<accession>A0A1I8JQ76</accession>
<reference evidence="3" key="1">
    <citation type="submission" date="2016-11" db="UniProtKB">
        <authorList>
            <consortium name="WormBaseParasite"/>
        </authorList>
    </citation>
    <scope>IDENTIFICATION</scope>
</reference>